<organism evidence="2 3">
    <name type="scientific">Lachnoclostridium phytofermentans</name>
    <dbReference type="NCBI Taxonomy" id="66219"/>
    <lineage>
        <taxon>Bacteria</taxon>
        <taxon>Bacillati</taxon>
        <taxon>Bacillota</taxon>
        <taxon>Clostridia</taxon>
        <taxon>Lachnospirales</taxon>
        <taxon>Lachnospiraceae</taxon>
    </lineage>
</organism>
<keyword evidence="1" id="KW-1133">Transmembrane helix</keyword>
<keyword evidence="1" id="KW-0812">Transmembrane</keyword>
<comment type="caution">
    <text evidence="2">The sequence shown here is derived from an EMBL/GenBank/DDBJ whole genome shotgun (WGS) entry which is preliminary data.</text>
</comment>
<protein>
    <submittedName>
        <fullName evidence="2">Uncharacterized protein</fullName>
    </submittedName>
</protein>
<evidence type="ECO:0000256" key="1">
    <source>
        <dbReference type="SAM" id="Phobius"/>
    </source>
</evidence>
<proteinExistence type="predicted"/>
<reference evidence="2 3" key="1">
    <citation type="journal article" date="2018" name="Nat. Biotechnol.">
        <title>A standardized bacterial taxonomy based on genome phylogeny substantially revises the tree of life.</title>
        <authorList>
            <person name="Parks D.H."/>
            <person name="Chuvochina M."/>
            <person name="Waite D.W."/>
            <person name="Rinke C."/>
            <person name="Skarshewski A."/>
            <person name="Chaumeil P.A."/>
            <person name="Hugenholtz P."/>
        </authorList>
    </citation>
    <scope>NUCLEOTIDE SEQUENCE [LARGE SCALE GENOMIC DNA]</scope>
    <source>
        <strain evidence="2">UBA11728</strain>
    </source>
</reference>
<accession>A0A3D2X3D2</accession>
<evidence type="ECO:0000313" key="3">
    <source>
        <dbReference type="Proteomes" id="UP000262969"/>
    </source>
</evidence>
<dbReference type="EMBL" id="DPVV01000155">
    <property type="protein sequence ID" value="HCL01659.1"/>
    <property type="molecule type" value="Genomic_DNA"/>
</dbReference>
<name>A0A3D2X3D2_9FIRM</name>
<keyword evidence="1" id="KW-0472">Membrane</keyword>
<gene>
    <name evidence="2" type="ORF">DHW61_04460</name>
</gene>
<dbReference type="AlphaFoldDB" id="A0A3D2X3D2"/>
<feature type="transmembrane region" description="Helical" evidence="1">
    <location>
        <begin position="7"/>
        <end position="28"/>
    </location>
</feature>
<dbReference type="Proteomes" id="UP000262969">
    <property type="component" value="Unassembled WGS sequence"/>
</dbReference>
<evidence type="ECO:0000313" key="2">
    <source>
        <dbReference type="EMBL" id="HCL01659.1"/>
    </source>
</evidence>
<sequence>MESAIKGLLMAAGVVLTCIVIGIGFYMAREAKSTAMSSAESLSDFKREISEKDINRFDDREVTGSDVVNFTRKELRKYKSGQEAPVTVKISTSSGNYTYENNTTLKELREITSVRYVNPLAMFQGKVVRDDNDVIIRVEFTQK</sequence>